<protein>
    <submittedName>
        <fullName evidence="1">Uncharacterized protein</fullName>
    </submittedName>
</protein>
<evidence type="ECO:0000313" key="2">
    <source>
        <dbReference type="Proteomes" id="UP000758155"/>
    </source>
</evidence>
<evidence type="ECO:0000313" key="1">
    <source>
        <dbReference type="EMBL" id="KAF3044779.1"/>
    </source>
</evidence>
<dbReference type="EMBL" id="SWKV01000008">
    <property type="protein sequence ID" value="KAF3044779.1"/>
    <property type="molecule type" value="Genomic_DNA"/>
</dbReference>
<sequence>MPIAFDLPRPLHKDAQLSRLRRFPSSHPCAIPAAPKSSVKKAIDAIKKRCKTPRDAVKHWLLFSARHLEISLRQCPVRPGSVLKEETCCGVGTRPERNENGILEASSVEDEDDAACNSGVDMSEKEIMNVLQEKLWVVEGGGARAWWKMSTPPVFSVETWARGEDLIVTHYF</sequence>
<organism evidence="1 2">
    <name type="scientific">Didymella heteroderae</name>
    <dbReference type="NCBI Taxonomy" id="1769908"/>
    <lineage>
        <taxon>Eukaryota</taxon>
        <taxon>Fungi</taxon>
        <taxon>Dikarya</taxon>
        <taxon>Ascomycota</taxon>
        <taxon>Pezizomycotina</taxon>
        <taxon>Dothideomycetes</taxon>
        <taxon>Pleosporomycetidae</taxon>
        <taxon>Pleosporales</taxon>
        <taxon>Pleosporineae</taxon>
        <taxon>Didymellaceae</taxon>
        <taxon>Didymella</taxon>
    </lineage>
</organism>
<proteinExistence type="predicted"/>
<dbReference type="Proteomes" id="UP000758155">
    <property type="component" value="Unassembled WGS sequence"/>
</dbReference>
<comment type="caution">
    <text evidence="1">The sequence shown here is derived from an EMBL/GenBank/DDBJ whole genome shotgun (WGS) entry which is preliminary data.</text>
</comment>
<keyword evidence="2" id="KW-1185">Reference proteome</keyword>
<name>A0A9P5C4T0_9PLEO</name>
<accession>A0A9P5C4T0</accession>
<reference evidence="1" key="1">
    <citation type="submission" date="2019-04" db="EMBL/GenBank/DDBJ databases">
        <title>Sequencing of skin fungus with MAO and IRED activity.</title>
        <authorList>
            <person name="Marsaioli A.J."/>
            <person name="Bonatto J.M.C."/>
            <person name="Reis Junior O."/>
        </authorList>
    </citation>
    <scope>NUCLEOTIDE SEQUENCE</scope>
    <source>
        <strain evidence="1">28M1</strain>
    </source>
</reference>
<dbReference type="AlphaFoldDB" id="A0A9P5C4T0"/>
<gene>
    <name evidence="1" type="ORF">E8E12_010575</name>
</gene>
<dbReference type="OrthoDB" id="10469628at2759"/>